<feature type="compositionally biased region" description="Basic and acidic residues" evidence="1">
    <location>
        <begin position="161"/>
        <end position="170"/>
    </location>
</feature>
<comment type="caution">
    <text evidence="2">The sequence shown here is derived from an EMBL/GenBank/DDBJ whole genome shotgun (WGS) entry which is preliminary data.</text>
</comment>
<dbReference type="Proteomes" id="UP001281410">
    <property type="component" value="Unassembled WGS sequence"/>
</dbReference>
<feature type="region of interest" description="Disordered" evidence="1">
    <location>
        <begin position="146"/>
        <end position="214"/>
    </location>
</feature>
<protein>
    <submittedName>
        <fullName evidence="2">Uncharacterized protein</fullName>
    </submittedName>
</protein>
<gene>
    <name evidence="2" type="ORF">Dsin_011137</name>
</gene>
<keyword evidence="3" id="KW-1185">Reference proteome</keyword>
<accession>A0AAE0AV20</accession>
<evidence type="ECO:0000313" key="2">
    <source>
        <dbReference type="EMBL" id="KAK3224112.1"/>
    </source>
</evidence>
<reference evidence="2" key="1">
    <citation type="journal article" date="2023" name="Plant J.">
        <title>Genome sequences and population genomics provide insights into the demographic history, inbreeding, and mutation load of two 'living fossil' tree species of Dipteronia.</title>
        <authorList>
            <person name="Feng Y."/>
            <person name="Comes H.P."/>
            <person name="Chen J."/>
            <person name="Zhu S."/>
            <person name="Lu R."/>
            <person name="Zhang X."/>
            <person name="Li P."/>
            <person name="Qiu J."/>
            <person name="Olsen K.M."/>
            <person name="Qiu Y."/>
        </authorList>
    </citation>
    <scope>NUCLEOTIDE SEQUENCE</scope>
    <source>
        <strain evidence="2">NBL</strain>
    </source>
</reference>
<evidence type="ECO:0000313" key="3">
    <source>
        <dbReference type="Proteomes" id="UP001281410"/>
    </source>
</evidence>
<proteinExistence type="predicted"/>
<dbReference type="AlphaFoldDB" id="A0AAE0AV20"/>
<dbReference type="EMBL" id="JANJYJ010000003">
    <property type="protein sequence ID" value="KAK3224112.1"/>
    <property type="molecule type" value="Genomic_DNA"/>
</dbReference>
<evidence type="ECO:0000256" key="1">
    <source>
        <dbReference type="SAM" id="MobiDB-lite"/>
    </source>
</evidence>
<sequence length="214" mass="24440">MSFRMRMSIMRNAYALGFPIPGFTAVESDHQCLTFVSRVMFEHHNSASITEDDSSSDDEPVSGSPCIHAQFGGSKSKVIKCGIRLVYKQDIEDFQELPAAEGSTFHQNHNCSLPKRCTSWHRFFMPTKSEYHWNIRGNYSCLGYSESDEEPDLDRKRRRPEHSDRDKEPEYSDCNIRRNYSGSGLDAPNLGRPEHSDSDEEPNLAKKSRTGRVP</sequence>
<organism evidence="2 3">
    <name type="scientific">Dipteronia sinensis</name>
    <dbReference type="NCBI Taxonomy" id="43782"/>
    <lineage>
        <taxon>Eukaryota</taxon>
        <taxon>Viridiplantae</taxon>
        <taxon>Streptophyta</taxon>
        <taxon>Embryophyta</taxon>
        <taxon>Tracheophyta</taxon>
        <taxon>Spermatophyta</taxon>
        <taxon>Magnoliopsida</taxon>
        <taxon>eudicotyledons</taxon>
        <taxon>Gunneridae</taxon>
        <taxon>Pentapetalae</taxon>
        <taxon>rosids</taxon>
        <taxon>malvids</taxon>
        <taxon>Sapindales</taxon>
        <taxon>Sapindaceae</taxon>
        <taxon>Hippocastanoideae</taxon>
        <taxon>Acereae</taxon>
        <taxon>Dipteronia</taxon>
    </lineage>
</organism>
<name>A0AAE0AV20_9ROSI</name>